<dbReference type="Gene3D" id="3.40.50.1820">
    <property type="entry name" value="alpha/beta hydrolase"/>
    <property type="match status" value="1"/>
</dbReference>
<sequence length="258" mass="29863">MGIVVKEERIKEIPVLLVFKENRQAKSVIFLFHKLLNNKEQGLPLAYELAKEEYFVIILDMYGHGKREISFDTSQRYEFNHLVRDILATVSDVKIILCNEEFNSLYGLKDLSVKVVGISIGGTIALTCFMLMKEIDSMASLAGTYDLKYIIENKRLDSFKLFAASTPVIDYERAKEEQKNLDITNHLFKEKARPILFMNGKLDTTVSIEARKEFHDELKKIYKTHGKENLIIYKDYAKTGHEVTIEMVKDLIKWLNAQ</sequence>
<keyword evidence="3" id="KW-1185">Reference proteome</keyword>
<gene>
    <name evidence="2" type="ORF">SAMN02746066_01702</name>
</gene>
<dbReference type="RefSeq" id="WP_073286001.1">
    <property type="nucleotide sequence ID" value="NZ_FRCP01000009.1"/>
</dbReference>
<dbReference type="InterPro" id="IPR022742">
    <property type="entry name" value="Hydrolase_4"/>
</dbReference>
<dbReference type="InterPro" id="IPR051044">
    <property type="entry name" value="MAG_DAG_Lipase"/>
</dbReference>
<evidence type="ECO:0000313" key="3">
    <source>
        <dbReference type="Proteomes" id="UP000184038"/>
    </source>
</evidence>
<dbReference type="Proteomes" id="UP000184038">
    <property type="component" value="Unassembled WGS sequence"/>
</dbReference>
<dbReference type="AlphaFoldDB" id="A0A1M7I7Y9"/>
<dbReference type="OrthoDB" id="31158at2"/>
<evidence type="ECO:0000313" key="2">
    <source>
        <dbReference type="EMBL" id="SHM36547.1"/>
    </source>
</evidence>
<feature type="domain" description="Serine aminopeptidase S33" evidence="1">
    <location>
        <begin position="24"/>
        <end position="144"/>
    </location>
</feature>
<dbReference type="Pfam" id="PF12146">
    <property type="entry name" value="Hydrolase_4"/>
    <property type="match status" value="1"/>
</dbReference>
<dbReference type="EMBL" id="FRCP01000009">
    <property type="protein sequence ID" value="SHM36547.1"/>
    <property type="molecule type" value="Genomic_DNA"/>
</dbReference>
<name>A0A1M7I7Y9_9FIRM</name>
<dbReference type="PANTHER" id="PTHR11614">
    <property type="entry name" value="PHOSPHOLIPASE-RELATED"/>
    <property type="match status" value="1"/>
</dbReference>
<proteinExistence type="predicted"/>
<evidence type="ECO:0000259" key="1">
    <source>
        <dbReference type="Pfam" id="PF12146"/>
    </source>
</evidence>
<reference evidence="2 3" key="1">
    <citation type="submission" date="2016-11" db="EMBL/GenBank/DDBJ databases">
        <authorList>
            <person name="Jaros S."/>
            <person name="Januszkiewicz K."/>
            <person name="Wedrychowicz H."/>
        </authorList>
    </citation>
    <scope>NUCLEOTIDE SEQUENCE [LARGE SCALE GENOMIC DNA]</scope>
    <source>
        <strain evidence="2 3">DSM 15930</strain>
    </source>
</reference>
<keyword evidence="2" id="KW-0378">Hydrolase</keyword>
<dbReference type="GO" id="GO:0016787">
    <property type="term" value="F:hydrolase activity"/>
    <property type="evidence" value="ECO:0007669"/>
    <property type="project" value="UniProtKB-KW"/>
</dbReference>
<dbReference type="STRING" id="1120996.SAMN02746066_01702"/>
<protein>
    <submittedName>
        <fullName evidence="2">Lysophospholipase, alpha-beta hydrolase superfamily</fullName>
    </submittedName>
</protein>
<organism evidence="2 3">
    <name type="scientific">Anaerosporobacter mobilis DSM 15930</name>
    <dbReference type="NCBI Taxonomy" id="1120996"/>
    <lineage>
        <taxon>Bacteria</taxon>
        <taxon>Bacillati</taxon>
        <taxon>Bacillota</taxon>
        <taxon>Clostridia</taxon>
        <taxon>Lachnospirales</taxon>
        <taxon>Lachnospiraceae</taxon>
        <taxon>Anaerosporobacter</taxon>
    </lineage>
</organism>
<dbReference type="SUPFAM" id="SSF53474">
    <property type="entry name" value="alpha/beta-Hydrolases"/>
    <property type="match status" value="1"/>
</dbReference>
<dbReference type="InterPro" id="IPR029058">
    <property type="entry name" value="AB_hydrolase_fold"/>
</dbReference>
<accession>A0A1M7I7Y9</accession>